<feature type="transmembrane region" description="Helical" evidence="2">
    <location>
        <begin position="71"/>
        <end position="91"/>
    </location>
</feature>
<dbReference type="RefSeq" id="WP_345039336.1">
    <property type="nucleotide sequence ID" value="NZ_BAAAYL010000001.1"/>
</dbReference>
<feature type="transmembrane region" description="Helical" evidence="2">
    <location>
        <begin position="321"/>
        <end position="342"/>
    </location>
</feature>
<name>A0ABP6SE55_9ACTN</name>
<feature type="transmembrane region" description="Helical" evidence="2">
    <location>
        <begin position="139"/>
        <end position="157"/>
    </location>
</feature>
<dbReference type="InterPro" id="IPR045931">
    <property type="entry name" value="DUF6350"/>
</dbReference>
<keyword evidence="2" id="KW-0812">Transmembrane</keyword>
<keyword evidence="2" id="KW-1133">Transmembrane helix</keyword>
<evidence type="ECO:0000256" key="2">
    <source>
        <dbReference type="SAM" id="Phobius"/>
    </source>
</evidence>
<feature type="transmembrane region" description="Helical" evidence="2">
    <location>
        <begin position="103"/>
        <end position="127"/>
    </location>
</feature>
<evidence type="ECO:0000313" key="3">
    <source>
        <dbReference type="EMBL" id="GAA3374579.1"/>
    </source>
</evidence>
<protein>
    <submittedName>
        <fullName evidence="3">DUF6350 family protein</fullName>
    </submittedName>
</protein>
<gene>
    <name evidence="3" type="ORF">GCM10020367_39010</name>
</gene>
<feature type="transmembrane region" description="Helical" evidence="2">
    <location>
        <begin position="248"/>
        <end position="267"/>
    </location>
</feature>
<accession>A0ABP6SE55</accession>
<feature type="region of interest" description="Disordered" evidence="1">
    <location>
        <begin position="421"/>
        <end position="441"/>
    </location>
</feature>
<feature type="transmembrane region" description="Helical" evidence="2">
    <location>
        <begin position="7"/>
        <end position="31"/>
    </location>
</feature>
<organism evidence="3 4">
    <name type="scientific">Streptomyces sannanensis</name>
    <dbReference type="NCBI Taxonomy" id="285536"/>
    <lineage>
        <taxon>Bacteria</taxon>
        <taxon>Bacillati</taxon>
        <taxon>Actinomycetota</taxon>
        <taxon>Actinomycetes</taxon>
        <taxon>Kitasatosporales</taxon>
        <taxon>Streptomycetaceae</taxon>
        <taxon>Streptomyces</taxon>
    </lineage>
</organism>
<keyword evidence="2" id="KW-0472">Membrane</keyword>
<evidence type="ECO:0000313" key="4">
    <source>
        <dbReference type="Proteomes" id="UP001499990"/>
    </source>
</evidence>
<sequence length="441" mass="43796">MTQVATFFLRGALVAGLGLGSFAVLVMVLWISSPYPDSGPGGALHIAAGLWLLAHGAELARPAGALGGAPVPVGVTPLLLAALPVFLAYRAARDERDTPEESVAAGSAITAVTCGYLAVGGAAALYAAAGPLPSAPLSAALHLPLVAAGAAVAGVWAESGFPSGPLSTWVPGGVRAVARAAAFGVLVLVVGGALLAGVSLAWHAGPARESFVQLAGEWPGRIAVLLLSVALVPNAAVWGAAYGLGPGFAAGAAVTVTPLAVAGTPVLPHFPLLAAVPTQAHGTPLNWAAAAVPVAGAVAIARCTVRAATGGERPWSVGETALAAALAATGCAVAVAALAAASGGPLGTGRLAEFGPVWWRTGVAALAWMAVLAVPGAVTVRAWRLRGIEPVRRGKRARHRAPARHRMPRLVRVPAPEPSHEAYEFLPSDAPGTRPGGPPTA</sequence>
<keyword evidence="4" id="KW-1185">Reference proteome</keyword>
<reference evidence="4" key="1">
    <citation type="journal article" date="2019" name="Int. J. Syst. Evol. Microbiol.">
        <title>The Global Catalogue of Microorganisms (GCM) 10K type strain sequencing project: providing services to taxonomists for standard genome sequencing and annotation.</title>
        <authorList>
            <consortium name="The Broad Institute Genomics Platform"/>
            <consortium name="The Broad Institute Genome Sequencing Center for Infectious Disease"/>
            <person name="Wu L."/>
            <person name="Ma J."/>
        </authorList>
    </citation>
    <scope>NUCLEOTIDE SEQUENCE [LARGE SCALE GENOMIC DNA]</scope>
    <source>
        <strain evidence="4">JCM 9651</strain>
    </source>
</reference>
<proteinExistence type="predicted"/>
<dbReference type="Pfam" id="PF19877">
    <property type="entry name" value="DUF6350"/>
    <property type="match status" value="1"/>
</dbReference>
<evidence type="ECO:0000256" key="1">
    <source>
        <dbReference type="SAM" id="MobiDB-lite"/>
    </source>
</evidence>
<feature type="transmembrane region" description="Helical" evidence="2">
    <location>
        <begin position="177"/>
        <end position="202"/>
    </location>
</feature>
<feature type="transmembrane region" description="Helical" evidence="2">
    <location>
        <begin position="287"/>
        <end position="309"/>
    </location>
</feature>
<dbReference type="Proteomes" id="UP001499990">
    <property type="component" value="Unassembled WGS sequence"/>
</dbReference>
<feature type="transmembrane region" description="Helical" evidence="2">
    <location>
        <begin position="362"/>
        <end position="383"/>
    </location>
</feature>
<feature type="transmembrane region" description="Helical" evidence="2">
    <location>
        <begin position="222"/>
        <end position="241"/>
    </location>
</feature>
<dbReference type="EMBL" id="BAAAYL010000001">
    <property type="protein sequence ID" value="GAA3374579.1"/>
    <property type="molecule type" value="Genomic_DNA"/>
</dbReference>
<comment type="caution">
    <text evidence="3">The sequence shown here is derived from an EMBL/GenBank/DDBJ whole genome shotgun (WGS) entry which is preliminary data.</text>
</comment>